<keyword evidence="2" id="KW-0812">Transmembrane</keyword>
<reference evidence="5 6" key="1">
    <citation type="submission" date="2016-10" db="EMBL/GenBank/DDBJ databases">
        <authorList>
            <person name="de Groot N.N."/>
        </authorList>
    </citation>
    <scope>NUCLEOTIDE SEQUENCE [LARGE SCALE GENOMIC DNA]</scope>
    <source>
        <strain evidence="5 6">DSM 12130</strain>
    </source>
</reference>
<dbReference type="EMBL" id="FNJI01000002">
    <property type="protein sequence ID" value="SDO47037.1"/>
    <property type="molecule type" value="Genomic_DNA"/>
</dbReference>
<dbReference type="InterPro" id="IPR057666">
    <property type="entry name" value="DrpA_SLOG"/>
</dbReference>
<dbReference type="InterPro" id="IPR003488">
    <property type="entry name" value="DprA"/>
</dbReference>
<dbReference type="PANTHER" id="PTHR43022:SF1">
    <property type="entry name" value="PROTEIN SMF"/>
    <property type="match status" value="1"/>
</dbReference>
<accession>A0A1H0JTQ6</accession>
<proteinExistence type="inferred from homology"/>
<sequence>MSIYLYLIKIRAYLLLNSIVDWITLSFIPGLGVTGFWRLVNHYTSPGAALGASVEKSRKIQGIRTKQLDGFREIGRARERALVELDRIEKSGGQAICWQDADYPGQLRHLVDPPPVLYVQGDPSLLTRPSVAVVGSRAATGYGRRICTGLCSLLAAKGVVVVSGLALGIDTHAHEGALQCGGMTVAVLGCGLDVIYPKQNLSLLEKIRRSGLVVSEYPLGTRPEPFRFPARNRIIAGLTQGVVVVEAAKKSGSLITAQIGLDLGREIFAVPGQVDSFKSEGTHWLLQQGAKLVQNVDDILVEMDGAASCGAAAAGRMRDDPARLQNCAPDLDPDEHALLQCVDCYPQSRDVIVERSGLDSSRVSELLLMLELEGLVELLPGGQVTKVGGGRSD</sequence>
<keyword evidence="2" id="KW-1133">Transmembrane helix</keyword>
<dbReference type="Gene3D" id="1.10.10.10">
    <property type="entry name" value="Winged helix-like DNA-binding domain superfamily/Winged helix DNA-binding domain"/>
    <property type="match status" value="1"/>
</dbReference>
<evidence type="ECO:0000256" key="2">
    <source>
        <dbReference type="SAM" id="Phobius"/>
    </source>
</evidence>
<evidence type="ECO:0000256" key="1">
    <source>
        <dbReference type="ARBA" id="ARBA00006525"/>
    </source>
</evidence>
<feature type="domain" description="DprA winged helix" evidence="4">
    <location>
        <begin position="328"/>
        <end position="382"/>
    </location>
</feature>
<evidence type="ECO:0000259" key="4">
    <source>
        <dbReference type="Pfam" id="PF17782"/>
    </source>
</evidence>
<dbReference type="SUPFAM" id="SSF102405">
    <property type="entry name" value="MCP/YpsA-like"/>
    <property type="match status" value="1"/>
</dbReference>
<dbReference type="PANTHER" id="PTHR43022">
    <property type="entry name" value="PROTEIN SMF"/>
    <property type="match status" value="1"/>
</dbReference>
<gene>
    <name evidence="5" type="ORF">SAMN05660330_00318</name>
</gene>
<dbReference type="Pfam" id="PF02481">
    <property type="entry name" value="DNA_processg_A"/>
    <property type="match status" value="1"/>
</dbReference>
<name>A0A1H0JTQ6_9BACT</name>
<dbReference type="GO" id="GO:0009294">
    <property type="term" value="P:DNA-mediated transformation"/>
    <property type="evidence" value="ECO:0007669"/>
    <property type="project" value="InterPro"/>
</dbReference>
<evidence type="ECO:0000313" key="5">
    <source>
        <dbReference type="EMBL" id="SDO47037.1"/>
    </source>
</evidence>
<keyword evidence="2" id="KW-0472">Membrane</keyword>
<comment type="similarity">
    <text evidence="1">Belongs to the DprA/Smf family.</text>
</comment>
<dbReference type="Proteomes" id="UP000199073">
    <property type="component" value="Unassembled WGS sequence"/>
</dbReference>
<dbReference type="InterPro" id="IPR036388">
    <property type="entry name" value="WH-like_DNA-bd_sf"/>
</dbReference>
<dbReference type="InterPro" id="IPR041614">
    <property type="entry name" value="DprA_WH"/>
</dbReference>
<feature type="transmembrane region" description="Helical" evidence="2">
    <location>
        <begin position="12"/>
        <end position="37"/>
    </location>
</feature>
<organism evidence="5 6">
    <name type="scientific">Desulforhopalus singaporensis</name>
    <dbReference type="NCBI Taxonomy" id="91360"/>
    <lineage>
        <taxon>Bacteria</taxon>
        <taxon>Pseudomonadati</taxon>
        <taxon>Thermodesulfobacteriota</taxon>
        <taxon>Desulfobulbia</taxon>
        <taxon>Desulfobulbales</taxon>
        <taxon>Desulfocapsaceae</taxon>
        <taxon>Desulforhopalus</taxon>
    </lineage>
</organism>
<evidence type="ECO:0000259" key="3">
    <source>
        <dbReference type="Pfam" id="PF02481"/>
    </source>
</evidence>
<dbReference type="Gene3D" id="3.40.50.450">
    <property type="match status" value="1"/>
</dbReference>
<dbReference type="AlphaFoldDB" id="A0A1H0JTQ6"/>
<dbReference type="Pfam" id="PF17782">
    <property type="entry name" value="WHD_DprA"/>
    <property type="match status" value="1"/>
</dbReference>
<dbReference type="NCBIfam" id="TIGR00732">
    <property type="entry name" value="dprA"/>
    <property type="match status" value="1"/>
</dbReference>
<protein>
    <submittedName>
        <fullName evidence="5">DNA processing protein</fullName>
    </submittedName>
</protein>
<dbReference type="STRING" id="91360.SAMN05660330_00318"/>
<keyword evidence="6" id="KW-1185">Reference proteome</keyword>
<feature type="domain" description="Smf/DprA SLOG" evidence="3">
    <location>
        <begin position="95"/>
        <end position="303"/>
    </location>
</feature>
<evidence type="ECO:0000313" key="6">
    <source>
        <dbReference type="Proteomes" id="UP000199073"/>
    </source>
</evidence>